<keyword evidence="1" id="KW-0805">Transcription regulation</keyword>
<evidence type="ECO:0000313" key="5">
    <source>
        <dbReference type="EMBL" id="TSE04719.1"/>
    </source>
</evidence>
<dbReference type="Pfam" id="PF12833">
    <property type="entry name" value="HTH_18"/>
    <property type="match status" value="1"/>
</dbReference>
<dbReference type="OrthoDB" id="1410704at2"/>
<dbReference type="EMBL" id="VLNR01000074">
    <property type="protein sequence ID" value="TSE04719.1"/>
    <property type="molecule type" value="Genomic_DNA"/>
</dbReference>
<dbReference type="InterPro" id="IPR014710">
    <property type="entry name" value="RmlC-like_jellyroll"/>
</dbReference>
<organism evidence="5 6">
    <name type="scientific">Aquimarina algiphila</name>
    <dbReference type="NCBI Taxonomy" id="2047982"/>
    <lineage>
        <taxon>Bacteria</taxon>
        <taxon>Pseudomonadati</taxon>
        <taxon>Bacteroidota</taxon>
        <taxon>Flavobacteriia</taxon>
        <taxon>Flavobacteriales</taxon>
        <taxon>Flavobacteriaceae</taxon>
        <taxon>Aquimarina</taxon>
    </lineage>
</organism>
<protein>
    <submittedName>
        <fullName evidence="5">Helix-turn-helix domain-containing protein</fullName>
    </submittedName>
</protein>
<dbReference type="PROSITE" id="PS01124">
    <property type="entry name" value="HTH_ARAC_FAMILY_2"/>
    <property type="match status" value="1"/>
</dbReference>
<sequence>MKRVITNNKIAVSLEKIETPLHSSFHTGVYSQPYFSGAWHYHPEYELLLITNGSGKRLVGDHGENFKEGDLVLLGGFLPHAWIPDDKYLLPDSIAYCESIYVQFKKDIFGSYFVDIPELKGVRKILLASERGLKITGKHKETIIQLLKEIPEHSPFDQLLKLLKILDLINLSGFQSLASEGYLKKSFFFKSNRILKVHEYIMENYQKEISVEVCSEMVNMTVSSFCRYFKKETGYTFTNYLNKVRIDFSKKLLANTDLPIKEIGFECGYNSVPYFNKQFKKIVHISPFTYRKSLNKNEQN</sequence>
<evidence type="ECO:0000259" key="4">
    <source>
        <dbReference type="PROSITE" id="PS01124"/>
    </source>
</evidence>
<comment type="caution">
    <text evidence="5">The sequence shown here is derived from an EMBL/GenBank/DDBJ whole genome shotgun (WGS) entry which is preliminary data.</text>
</comment>
<accession>A0A554VD30</accession>
<evidence type="ECO:0000256" key="2">
    <source>
        <dbReference type="ARBA" id="ARBA00023125"/>
    </source>
</evidence>
<evidence type="ECO:0000256" key="3">
    <source>
        <dbReference type="ARBA" id="ARBA00023163"/>
    </source>
</evidence>
<dbReference type="InterPro" id="IPR011051">
    <property type="entry name" value="RmlC_Cupin_sf"/>
</dbReference>
<dbReference type="PANTHER" id="PTHR43280">
    <property type="entry name" value="ARAC-FAMILY TRANSCRIPTIONAL REGULATOR"/>
    <property type="match status" value="1"/>
</dbReference>
<dbReference type="SUPFAM" id="SSF51182">
    <property type="entry name" value="RmlC-like cupins"/>
    <property type="match status" value="1"/>
</dbReference>
<dbReference type="SUPFAM" id="SSF46689">
    <property type="entry name" value="Homeodomain-like"/>
    <property type="match status" value="2"/>
</dbReference>
<feature type="domain" description="HTH araC/xylS-type" evidence="4">
    <location>
        <begin position="195"/>
        <end position="293"/>
    </location>
</feature>
<dbReference type="CDD" id="cd06976">
    <property type="entry name" value="cupin_MtlR-like_N"/>
    <property type="match status" value="1"/>
</dbReference>
<dbReference type="AlphaFoldDB" id="A0A554VD30"/>
<dbReference type="SMART" id="SM00342">
    <property type="entry name" value="HTH_ARAC"/>
    <property type="match status" value="1"/>
</dbReference>
<dbReference type="GO" id="GO:0043565">
    <property type="term" value="F:sequence-specific DNA binding"/>
    <property type="evidence" value="ECO:0007669"/>
    <property type="project" value="InterPro"/>
</dbReference>
<proteinExistence type="predicted"/>
<dbReference type="PANTHER" id="PTHR43280:SF27">
    <property type="entry name" value="TRANSCRIPTIONAL REGULATOR MTLR"/>
    <property type="match status" value="1"/>
</dbReference>
<dbReference type="InterPro" id="IPR009057">
    <property type="entry name" value="Homeodomain-like_sf"/>
</dbReference>
<keyword evidence="3" id="KW-0804">Transcription</keyword>
<evidence type="ECO:0000256" key="1">
    <source>
        <dbReference type="ARBA" id="ARBA00023015"/>
    </source>
</evidence>
<reference evidence="5 6" key="1">
    <citation type="submission" date="2019-07" db="EMBL/GenBank/DDBJ databases">
        <title>The draft genome sequence of Aquimarina algiphila M91.</title>
        <authorList>
            <person name="Meng X."/>
        </authorList>
    </citation>
    <scope>NUCLEOTIDE SEQUENCE [LARGE SCALE GENOMIC DNA]</scope>
    <source>
        <strain evidence="5 6">M91</strain>
    </source>
</reference>
<keyword evidence="6" id="KW-1185">Reference proteome</keyword>
<keyword evidence="2" id="KW-0238">DNA-binding</keyword>
<dbReference type="GO" id="GO:0003700">
    <property type="term" value="F:DNA-binding transcription factor activity"/>
    <property type="evidence" value="ECO:0007669"/>
    <property type="project" value="InterPro"/>
</dbReference>
<name>A0A554VD30_9FLAO</name>
<dbReference type="Proteomes" id="UP000318833">
    <property type="component" value="Unassembled WGS sequence"/>
</dbReference>
<evidence type="ECO:0000313" key="6">
    <source>
        <dbReference type="Proteomes" id="UP000318833"/>
    </source>
</evidence>
<dbReference type="Gene3D" id="2.60.120.10">
    <property type="entry name" value="Jelly Rolls"/>
    <property type="match status" value="1"/>
</dbReference>
<gene>
    <name evidence="5" type="ORF">FOF46_25375</name>
</gene>
<dbReference type="Gene3D" id="1.10.10.60">
    <property type="entry name" value="Homeodomain-like"/>
    <property type="match status" value="2"/>
</dbReference>
<dbReference type="InterPro" id="IPR018060">
    <property type="entry name" value="HTH_AraC"/>
</dbReference>